<dbReference type="EMBL" id="JBIHSN010000004">
    <property type="protein sequence ID" value="MFH0267288.1"/>
    <property type="molecule type" value="Genomic_DNA"/>
</dbReference>
<evidence type="ECO:0000256" key="7">
    <source>
        <dbReference type="ARBA" id="ARBA00022989"/>
    </source>
</evidence>
<comment type="caution">
    <text evidence="13">The sequence shown here is derived from an EMBL/GenBank/DDBJ whole genome shotgun (WGS) entry which is preliminary data.</text>
</comment>
<keyword evidence="3" id="KW-1003">Cell membrane</keyword>
<dbReference type="InterPro" id="IPR012902">
    <property type="entry name" value="N_methyl_site"/>
</dbReference>
<feature type="domain" description="General secretion pathway GspH" evidence="12">
    <location>
        <begin position="42"/>
        <end position="132"/>
    </location>
</feature>
<evidence type="ECO:0000313" key="14">
    <source>
        <dbReference type="Proteomes" id="UP001607151"/>
    </source>
</evidence>
<proteinExistence type="inferred from homology"/>
<dbReference type="Proteomes" id="UP001607151">
    <property type="component" value="Unassembled WGS sequence"/>
</dbReference>
<evidence type="ECO:0000256" key="11">
    <source>
        <dbReference type="SAM" id="Phobius"/>
    </source>
</evidence>
<evidence type="ECO:0000313" key="13">
    <source>
        <dbReference type="EMBL" id="MFH0267288.1"/>
    </source>
</evidence>
<evidence type="ECO:0000259" key="12">
    <source>
        <dbReference type="Pfam" id="PF12019"/>
    </source>
</evidence>
<evidence type="ECO:0000256" key="8">
    <source>
        <dbReference type="ARBA" id="ARBA00023136"/>
    </source>
</evidence>
<gene>
    <name evidence="13" type="ORF">ACGRQ9_17730</name>
</gene>
<name>A0ABW7J1L0_9VIBR</name>
<comment type="subcellular location">
    <subcellularLocation>
        <location evidence="1">Cell inner membrane</location>
        <topology evidence="1">Single-pass membrane protein</topology>
    </subcellularLocation>
</comment>
<dbReference type="InterPro" id="IPR016824">
    <property type="entry name" value="Tfp-pilus_assembly_FimT"/>
</dbReference>
<keyword evidence="6 11" id="KW-0812">Transmembrane</keyword>
<sequence length="178" mass="19528">MKKNGFTLIELLIAIVIIVILLGAGVPSFSEYYQKLKMTRLAGDIQSFMSMARSESVLRNKKIYLHLIGLDTTGVKNNWCLLLSVNNAATDCDDDPIYLVRGSDYKNITVKQELSSNVLEFGGINGRPSLSSIGTNGYGDIVSFHQKTEKALMAKVHIFGRSKVCGVGGEWYGSVICL</sequence>
<keyword evidence="7 11" id="KW-1133">Transmembrane helix</keyword>
<keyword evidence="4" id="KW-0488">Methylation</keyword>
<evidence type="ECO:0000256" key="6">
    <source>
        <dbReference type="ARBA" id="ARBA00022692"/>
    </source>
</evidence>
<keyword evidence="5" id="KW-0997">Cell inner membrane</keyword>
<dbReference type="InterPro" id="IPR045584">
    <property type="entry name" value="Pilin-like"/>
</dbReference>
<dbReference type="InterPro" id="IPR022346">
    <property type="entry name" value="T2SS_GspH"/>
</dbReference>
<evidence type="ECO:0000256" key="2">
    <source>
        <dbReference type="ARBA" id="ARBA00021549"/>
    </source>
</evidence>
<feature type="transmembrane region" description="Helical" evidence="11">
    <location>
        <begin position="6"/>
        <end position="30"/>
    </location>
</feature>
<dbReference type="RefSeq" id="WP_394608822.1">
    <property type="nucleotide sequence ID" value="NZ_JBIHSJ010000002.1"/>
</dbReference>
<keyword evidence="8 11" id="KW-0472">Membrane</keyword>
<organism evidence="13 14">
    <name type="scientific">Vibrio rumoiensis</name>
    <dbReference type="NCBI Taxonomy" id="76258"/>
    <lineage>
        <taxon>Bacteria</taxon>
        <taxon>Pseudomonadati</taxon>
        <taxon>Pseudomonadota</taxon>
        <taxon>Gammaproteobacteria</taxon>
        <taxon>Vibrionales</taxon>
        <taxon>Vibrionaceae</taxon>
        <taxon>Vibrio</taxon>
    </lineage>
</organism>
<reference evidence="13 14" key="1">
    <citation type="submission" date="2024-10" db="EMBL/GenBank/DDBJ databases">
        <authorList>
            <person name="Yibar A."/>
            <person name="Saticioglu I.B."/>
            <person name="Duman M."/>
            <person name="Ajmi N."/>
            <person name="Gurler F."/>
            <person name="Ay H."/>
            <person name="Onuk E."/>
            <person name="Guler S."/>
            <person name="Romalde J.L."/>
        </authorList>
    </citation>
    <scope>NUCLEOTIDE SEQUENCE [LARGE SCALE GENOMIC DNA]</scope>
    <source>
        <strain evidence="13 14">14-MA-B</strain>
    </source>
</reference>
<dbReference type="Pfam" id="PF12019">
    <property type="entry name" value="GspH"/>
    <property type="match status" value="1"/>
</dbReference>
<evidence type="ECO:0000256" key="4">
    <source>
        <dbReference type="ARBA" id="ARBA00022481"/>
    </source>
</evidence>
<accession>A0ABW7J1L0</accession>
<evidence type="ECO:0000256" key="1">
    <source>
        <dbReference type="ARBA" id="ARBA00004377"/>
    </source>
</evidence>
<evidence type="ECO:0000256" key="3">
    <source>
        <dbReference type="ARBA" id="ARBA00022475"/>
    </source>
</evidence>
<dbReference type="SUPFAM" id="SSF54523">
    <property type="entry name" value="Pili subunits"/>
    <property type="match status" value="1"/>
</dbReference>
<evidence type="ECO:0000256" key="9">
    <source>
        <dbReference type="ARBA" id="ARBA00025772"/>
    </source>
</evidence>
<evidence type="ECO:0000256" key="5">
    <source>
        <dbReference type="ARBA" id="ARBA00022519"/>
    </source>
</evidence>
<comment type="similarity">
    <text evidence="9">Belongs to the GSP H family.</text>
</comment>
<dbReference type="PIRSF" id="PIRSF024622">
    <property type="entry name" value="Tfp_FimT"/>
    <property type="match status" value="1"/>
</dbReference>
<dbReference type="Pfam" id="PF07963">
    <property type="entry name" value="N_methyl"/>
    <property type="match status" value="1"/>
</dbReference>
<dbReference type="NCBIfam" id="TIGR02532">
    <property type="entry name" value="IV_pilin_GFxxxE"/>
    <property type="match status" value="1"/>
</dbReference>
<dbReference type="Gene3D" id="3.30.700.10">
    <property type="entry name" value="Glycoprotein, Type 4 Pilin"/>
    <property type="match status" value="1"/>
</dbReference>
<protein>
    <recommendedName>
        <fullName evidence="2">Type II secretion system protein H</fullName>
    </recommendedName>
    <alternativeName>
        <fullName evidence="10">General secretion pathway protein H</fullName>
    </alternativeName>
</protein>
<keyword evidence="14" id="KW-1185">Reference proteome</keyword>
<evidence type="ECO:0000256" key="10">
    <source>
        <dbReference type="ARBA" id="ARBA00030775"/>
    </source>
</evidence>